<evidence type="ECO:0000313" key="6">
    <source>
        <dbReference type="Proteomes" id="UP000250369"/>
    </source>
</evidence>
<dbReference type="SMART" id="SM00871">
    <property type="entry name" value="AraC_E_bind"/>
    <property type="match status" value="1"/>
</dbReference>
<dbReference type="InterPro" id="IPR010499">
    <property type="entry name" value="AraC_E-bd"/>
</dbReference>
<dbReference type="AlphaFoldDB" id="A0A329LNU7"/>
<comment type="caution">
    <text evidence="5">The sequence shown here is derived from an EMBL/GenBank/DDBJ whole genome shotgun (WGS) entry which is preliminary data.</text>
</comment>
<organism evidence="5 6">
    <name type="scientific">Paenibacillus contaminans</name>
    <dbReference type="NCBI Taxonomy" id="450362"/>
    <lineage>
        <taxon>Bacteria</taxon>
        <taxon>Bacillati</taxon>
        <taxon>Bacillota</taxon>
        <taxon>Bacilli</taxon>
        <taxon>Bacillales</taxon>
        <taxon>Paenibacillaceae</taxon>
        <taxon>Paenibacillus</taxon>
    </lineage>
</organism>
<name>A0A329LNU7_9BACL</name>
<dbReference type="PROSITE" id="PS01124">
    <property type="entry name" value="HTH_ARAC_FAMILY_2"/>
    <property type="match status" value="1"/>
</dbReference>
<evidence type="ECO:0000259" key="4">
    <source>
        <dbReference type="PROSITE" id="PS01124"/>
    </source>
</evidence>
<dbReference type="InterPro" id="IPR011256">
    <property type="entry name" value="Reg_factor_effector_dom_sf"/>
</dbReference>
<evidence type="ECO:0000256" key="3">
    <source>
        <dbReference type="ARBA" id="ARBA00023163"/>
    </source>
</evidence>
<keyword evidence="6" id="KW-1185">Reference proteome</keyword>
<dbReference type="GO" id="GO:0003700">
    <property type="term" value="F:DNA-binding transcription factor activity"/>
    <property type="evidence" value="ECO:0007669"/>
    <property type="project" value="InterPro"/>
</dbReference>
<proteinExistence type="predicted"/>
<dbReference type="SUPFAM" id="SSF46689">
    <property type="entry name" value="Homeodomain-like"/>
    <property type="match status" value="2"/>
</dbReference>
<dbReference type="SUPFAM" id="SSF55136">
    <property type="entry name" value="Probable bacterial effector-binding domain"/>
    <property type="match status" value="1"/>
</dbReference>
<keyword evidence="1" id="KW-0805">Transcription regulation</keyword>
<dbReference type="InterPro" id="IPR029441">
    <property type="entry name" value="Cass2"/>
</dbReference>
<evidence type="ECO:0000313" key="5">
    <source>
        <dbReference type="EMBL" id="RAV09188.1"/>
    </source>
</evidence>
<dbReference type="RefSeq" id="WP_113036621.1">
    <property type="nucleotide sequence ID" value="NZ_QMFB01000052.1"/>
</dbReference>
<reference evidence="5 6" key="1">
    <citation type="journal article" date="2009" name="Int. J. Syst. Evol. Microbiol.">
        <title>Paenibacillus contaminans sp. nov., isolated from a contaminated laboratory plate.</title>
        <authorList>
            <person name="Chou J.H."/>
            <person name="Lee J.H."/>
            <person name="Lin M.C."/>
            <person name="Chang P.S."/>
            <person name="Arun A.B."/>
            <person name="Young C.C."/>
            <person name="Chen W.M."/>
        </authorList>
    </citation>
    <scope>NUCLEOTIDE SEQUENCE [LARGE SCALE GENOMIC DNA]</scope>
    <source>
        <strain evidence="5 6">CKOBP-6</strain>
    </source>
</reference>
<feature type="domain" description="HTH araC/xylS-type" evidence="4">
    <location>
        <begin position="8"/>
        <end position="106"/>
    </location>
</feature>
<dbReference type="EMBL" id="QMFB01000052">
    <property type="protein sequence ID" value="RAV09188.1"/>
    <property type="molecule type" value="Genomic_DNA"/>
</dbReference>
<dbReference type="OrthoDB" id="5337216at2"/>
<dbReference type="InterPro" id="IPR018060">
    <property type="entry name" value="HTH_AraC"/>
</dbReference>
<dbReference type="GO" id="GO:0043565">
    <property type="term" value="F:sequence-specific DNA binding"/>
    <property type="evidence" value="ECO:0007669"/>
    <property type="project" value="InterPro"/>
</dbReference>
<dbReference type="InterPro" id="IPR050959">
    <property type="entry name" value="MarA-like"/>
</dbReference>
<dbReference type="Pfam" id="PF14526">
    <property type="entry name" value="Cass2"/>
    <property type="match status" value="1"/>
</dbReference>
<evidence type="ECO:0000256" key="1">
    <source>
        <dbReference type="ARBA" id="ARBA00023015"/>
    </source>
</evidence>
<dbReference type="Gene3D" id="3.20.80.10">
    <property type="entry name" value="Regulatory factor, effector binding domain"/>
    <property type="match status" value="1"/>
</dbReference>
<dbReference type="Proteomes" id="UP000250369">
    <property type="component" value="Unassembled WGS sequence"/>
</dbReference>
<sequence length="295" mass="34692">MGYYRVIRKSVEYIEQNLCDKLSLENLATYHAYSPYHFYRIFLHLTGISVMEYIRKRRLSEAADLLLQTDIKIADLAIQFQYQSHEAFTRAFKQFSGQNPGDYRKNGINIKKFERMGEHELTALEFKGEIDYLEIRIVKKDSFKVIGYEIDTALSQKTIPQFWNEYLENNYPCTIPNWSSKDWVDLGICHSWKEDGSFKYLLGMEVTSFENAPANSVCREFPSLIYTVFTTPIVPRDVFVSSIGKSWEYIFKEWFPRSGYEIAEGPQFELYDERCQAHIDSQIDIYIPIRKIIVG</sequence>
<dbReference type="Pfam" id="PF12833">
    <property type="entry name" value="HTH_18"/>
    <property type="match status" value="1"/>
</dbReference>
<keyword evidence="3" id="KW-0804">Transcription</keyword>
<dbReference type="InterPro" id="IPR009057">
    <property type="entry name" value="Homeodomain-like_sf"/>
</dbReference>
<dbReference type="PANTHER" id="PTHR47504">
    <property type="entry name" value="RIGHT ORIGIN-BINDING PROTEIN"/>
    <property type="match status" value="1"/>
</dbReference>
<dbReference type="SMART" id="SM00342">
    <property type="entry name" value="HTH_ARAC"/>
    <property type="match status" value="1"/>
</dbReference>
<accession>A0A329LNU7</accession>
<dbReference type="PROSITE" id="PS00041">
    <property type="entry name" value="HTH_ARAC_FAMILY_1"/>
    <property type="match status" value="1"/>
</dbReference>
<evidence type="ECO:0000256" key="2">
    <source>
        <dbReference type="ARBA" id="ARBA00023125"/>
    </source>
</evidence>
<keyword evidence="2" id="KW-0238">DNA-binding</keyword>
<dbReference type="InterPro" id="IPR018062">
    <property type="entry name" value="HTH_AraC-typ_CS"/>
</dbReference>
<gene>
    <name evidence="5" type="ORF">DQG23_39860</name>
</gene>
<dbReference type="Gene3D" id="1.10.10.60">
    <property type="entry name" value="Homeodomain-like"/>
    <property type="match status" value="2"/>
</dbReference>
<dbReference type="PANTHER" id="PTHR47504:SF5">
    <property type="entry name" value="RIGHT ORIGIN-BINDING PROTEIN"/>
    <property type="match status" value="1"/>
</dbReference>
<protein>
    <submittedName>
        <fullName evidence="5">AraC family transcriptional regulator</fullName>
    </submittedName>
</protein>